<organism evidence="3">
    <name type="scientific">Rhizophora mucronata</name>
    <name type="common">Asiatic mangrove</name>
    <dbReference type="NCBI Taxonomy" id="61149"/>
    <lineage>
        <taxon>Eukaryota</taxon>
        <taxon>Viridiplantae</taxon>
        <taxon>Streptophyta</taxon>
        <taxon>Embryophyta</taxon>
        <taxon>Tracheophyta</taxon>
        <taxon>Spermatophyta</taxon>
        <taxon>Magnoliopsida</taxon>
        <taxon>eudicotyledons</taxon>
        <taxon>Gunneridae</taxon>
        <taxon>Pentapetalae</taxon>
        <taxon>rosids</taxon>
        <taxon>fabids</taxon>
        <taxon>Malpighiales</taxon>
        <taxon>Rhizophoraceae</taxon>
        <taxon>Rhizophora</taxon>
    </lineage>
</organism>
<dbReference type="PANTHER" id="PTHR33232">
    <property type="entry name" value="PROTEIN SIEVE ELEMENT OCCLUSION B-LIKE"/>
    <property type="match status" value="1"/>
</dbReference>
<dbReference type="PANTHER" id="PTHR33232:SF20">
    <property type="entry name" value="PROTEIN SIEVE ELEMENT OCCLUSION B-LIKE"/>
    <property type="match status" value="1"/>
</dbReference>
<evidence type="ECO:0000256" key="1">
    <source>
        <dbReference type="SAM" id="MobiDB-lite"/>
    </source>
</evidence>
<feature type="compositionally biased region" description="Low complexity" evidence="1">
    <location>
        <begin position="1"/>
        <end position="11"/>
    </location>
</feature>
<dbReference type="GO" id="GO:0010088">
    <property type="term" value="P:phloem development"/>
    <property type="evidence" value="ECO:0007669"/>
    <property type="project" value="InterPro"/>
</dbReference>
<feature type="domain" description="Sieve element occlusion N-terminal" evidence="2">
    <location>
        <begin position="21"/>
        <end position="68"/>
    </location>
</feature>
<feature type="region of interest" description="Disordered" evidence="1">
    <location>
        <begin position="1"/>
        <end position="25"/>
    </location>
</feature>
<sequence length="70" mass="7889">MAVVPRRSSLPRSERSMFSSSDDNATMRQIQATHAPDGREFAVKHLLRIVEDIFQRAALGITSIVQHQVK</sequence>
<evidence type="ECO:0000313" key="3">
    <source>
        <dbReference type="EMBL" id="MBW90508.1"/>
    </source>
</evidence>
<reference evidence="3" key="1">
    <citation type="submission" date="2018-02" db="EMBL/GenBank/DDBJ databases">
        <title>Rhizophora mucronata_Transcriptome.</title>
        <authorList>
            <person name="Meera S.P."/>
            <person name="Sreeshan A."/>
            <person name="Augustine A."/>
        </authorList>
    </citation>
    <scope>NUCLEOTIDE SEQUENCE</scope>
    <source>
        <tissue evidence="3">Leaf</tissue>
    </source>
</reference>
<dbReference type="InterPro" id="IPR039299">
    <property type="entry name" value="SEOA"/>
</dbReference>
<accession>A0A2P2JAK9</accession>
<proteinExistence type="predicted"/>
<dbReference type="Pfam" id="PF14576">
    <property type="entry name" value="SEO_N"/>
    <property type="match status" value="1"/>
</dbReference>
<evidence type="ECO:0000259" key="2">
    <source>
        <dbReference type="Pfam" id="PF14576"/>
    </source>
</evidence>
<dbReference type="AlphaFoldDB" id="A0A2P2JAK9"/>
<name>A0A2P2JAK9_RHIMU</name>
<protein>
    <recommendedName>
        <fullName evidence="2">Sieve element occlusion N-terminal domain-containing protein</fullName>
    </recommendedName>
</protein>
<dbReference type="EMBL" id="GGEC01010025">
    <property type="protein sequence ID" value="MBW90508.1"/>
    <property type="molecule type" value="Transcribed_RNA"/>
</dbReference>
<dbReference type="InterPro" id="IPR027942">
    <property type="entry name" value="SEO_N"/>
</dbReference>